<dbReference type="AlphaFoldDB" id="C7Q6H3"/>
<keyword evidence="2" id="KW-1185">Reference proteome</keyword>
<sequence>MMGDHLRADLRAIQDLTGTLHGLAQQLNEAFNYPVGDFTTEAGAADLAAALAEFSDNWTIRQANLLSDLNDLGQVAEAAAATLSATDTHLAQAVNGALTKAETPAPPPHTGRRMPV</sequence>
<dbReference type="HOGENOM" id="CLU_2092391_0_0_11"/>
<reference evidence="1 2" key="1">
    <citation type="journal article" date="2009" name="Stand. Genomic Sci.">
        <title>Complete genome sequence of Catenulispora acidiphila type strain (ID 139908).</title>
        <authorList>
            <person name="Copeland A."/>
            <person name="Lapidus A."/>
            <person name="Glavina Del Rio T."/>
            <person name="Nolan M."/>
            <person name="Lucas S."/>
            <person name="Chen F."/>
            <person name="Tice H."/>
            <person name="Cheng J.F."/>
            <person name="Bruce D."/>
            <person name="Goodwin L."/>
            <person name="Pitluck S."/>
            <person name="Mikhailova N."/>
            <person name="Pati A."/>
            <person name="Ivanova N."/>
            <person name="Mavromatis K."/>
            <person name="Chen A."/>
            <person name="Palaniappan K."/>
            <person name="Chain P."/>
            <person name="Land M."/>
            <person name="Hauser L."/>
            <person name="Chang Y.J."/>
            <person name="Jeffries C.D."/>
            <person name="Chertkov O."/>
            <person name="Brettin T."/>
            <person name="Detter J.C."/>
            <person name="Han C."/>
            <person name="Ali Z."/>
            <person name="Tindall B.J."/>
            <person name="Goker M."/>
            <person name="Bristow J."/>
            <person name="Eisen J.A."/>
            <person name="Markowitz V."/>
            <person name="Hugenholtz P."/>
            <person name="Kyrpides N.C."/>
            <person name="Klenk H.P."/>
        </authorList>
    </citation>
    <scope>NUCLEOTIDE SEQUENCE [LARGE SCALE GENOMIC DNA]</scope>
    <source>
        <strain evidence="2">DSM 44928 / JCM 14897 / NBRC 102108 / NRRL B-24433 / ID139908</strain>
    </source>
</reference>
<name>C7Q6H3_CATAD</name>
<dbReference type="InParanoid" id="C7Q6H3"/>
<organism evidence="1 2">
    <name type="scientific">Catenulispora acidiphila (strain DSM 44928 / JCM 14897 / NBRC 102108 / NRRL B-24433 / ID139908)</name>
    <dbReference type="NCBI Taxonomy" id="479433"/>
    <lineage>
        <taxon>Bacteria</taxon>
        <taxon>Bacillati</taxon>
        <taxon>Actinomycetota</taxon>
        <taxon>Actinomycetes</taxon>
        <taxon>Catenulisporales</taxon>
        <taxon>Catenulisporaceae</taxon>
        <taxon>Catenulispora</taxon>
    </lineage>
</organism>
<protein>
    <submittedName>
        <fullName evidence="1">Uncharacterized protein</fullName>
    </submittedName>
</protein>
<dbReference type="EMBL" id="CP001700">
    <property type="protein sequence ID" value="ACU74008.1"/>
    <property type="molecule type" value="Genomic_DNA"/>
</dbReference>
<dbReference type="KEGG" id="cai:Caci_5149"/>
<dbReference type="STRING" id="479433.Caci_5149"/>
<gene>
    <name evidence="1" type="ordered locus">Caci_5149</name>
</gene>
<dbReference type="eggNOG" id="ENOG502ZU64">
    <property type="taxonomic scope" value="Bacteria"/>
</dbReference>
<evidence type="ECO:0000313" key="2">
    <source>
        <dbReference type="Proteomes" id="UP000000851"/>
    </source>
</evidence>
<dbReference type="RefSeq" id="WP_015793737.1">
    <property type="nucleotide sequence ID" value="NC_013131.1"/>
</dbReference>
<proteinExistence type="predicted"/>
<evidence type="ECO:0000313" key="1">
    <source>
        <dbReference type="EMBL" id="ACU74008.1"/>
    </source>
</evidence>
<accession>C7Q6H3</accession>
<dbReference type="Proteomes" id="UP000000851">
    <property type="component" value="Chromosome"/>
</dbReference>